<proteinExistence type="predicted"/>
<name>A0ACB7S1D1_HYAAI</name>
<organism evidence="1 2">
    <name type="scientific">Hyalomma asiaticum</name>
    <name type="common">Tick</name>
    <dbReference type="NCBI Taxonomy" id="266040"/>
    <lineage>
        <taxon>Eukaryota</taxon>
        <taxon>Metazoa</taxon>
        <taxon>Ecdysozoa</taxon>
        <taxon>Arthropoda</taxon>
        <taxon>Chelicerata</taxon>
        <taxon>Arachnida</taxon>
        <taxon>Acari</taxon>
        <taxon>Parasitiformes</taxon>
        <taxon>Ixodida</taxon>
        <taxon>Ixodoidea</taxon>
        <taxon>Ixodidae</taxon>
        <taxon>Hyalomminae</taxon>
        <taxon>Hyalomma</taxon>
    </lineage>
</organism>
<evidence type="ECO:0000313" key="1">
    <source>
        <dbReference type="EMBL" id="KAH6928997.1"/>
    </source>
</evidence>
<accession>A0ACB7S1D1</accession>
<gene>
    <name evidence="1" type="ORF">HPB50_022374</name>
</gene>
<reference evidence="1" key="1">
    <citation type="submission" date="2020-05" db="EMBL/GenBank/DDBJ databases">
        <title>Large-scale comparative analyses of tick genomes elucidate their genetic diversity and vector capacities.</title>
        <authorList>
            <person name="Jia N."/>
            <person name="Wang J."/>
            <person name="Shi W."/>
            <person name="Du L."/>
            <person name="Sun Y."/>
            <person name="Zhan W."/>
            <person name="Jiang J."/>
            <person name="Wang Q."/>
            <person name="Zhang B."/>
            <person name="Ji P."/>
            <person name="Sakyi L.B."/>
            <person name="Cui X."/>
            <person name="Yuan T."/>
            <person name="Jiang B."/>
            <person name="Yang W."/>
            <person name="Lam T.T.-Y."/>
            <person name="Chang Q."/>
            <person name="Ding S."/>
            <person name="Wang X."/>
            <person name="Zhu J."/>
            <person name="Ruan X."/>
            <person name="Zhao L."/>
            <person name="Wei J."/>
            <person name="Que T."/>
            <person name="Du C."/>
            <person name="Cheng J."/>
            <person name="Dai P."/>
            <person name="Han X."/>
            <person name="Huang E."/>
            <person name="Gao Y."/>
            <person name="Liu J."/>
            <person name="Shao H."/>
            <person name="Ye R."/>
            <person name="Li L."/>
            <person name="Wei W."/>
            <person name="Wang X."/>
            <person name="Wang C."/>
            <person name="Yang T."/>
            <person name="Huo Q."/>
            <person name="Li W."/>
            <person name="Guo W."/>
            <person name="Chen H."/>
            <person name="Zhou L."/>
            <person name="Ni X."/>
            <person name="Tian J."/>
            <person name="Zhou Y."/>
            <person name="Sheng Y."/>
            <person name="Liu T."/>
            <person name="Pan Y."/>
            <person name="Xia L."/>
            <person name="Li J."/>
            <person name="Zhao F."/>
            <person name="Cao W."/>
        </authorList>
    </citation>
    <scope>NUCLEOTIDE SEQUENCE</scope>
    <source>
        <strain evidence="1">Hyas-2018</strain>
    </source>
</reference>
<sequence length="137" mass="14897">MNAHKQPSPDADGSGDVAGAEGKTVPEVVDALTSKKTEAPVPDSKQDVENDSDYLCGVGNYRPDWLQRFATSRYYALVFGLLGIFQGAYRTYLVGTLSTVERRFSLSSRASSIIMIADDLSPIVANFLMMALPETNQ</sequence>
<protein>
    <submittedName>
        <fullName evidence="1">Uncharacterized protein</fullName>
    </submittedName>
</protein>
<dbReference type="Proteomes" id="UP000821845">
    <property type="component" value="Chromosome 6"/>
</dbReference>
<evidence type="ECO:0000313" key="2">
    <source>
        <dbReference type="Proteomes" id="UP000821845"/>
    </source>
</evidence>
<keyword evidence="2" id="KW-1185">Reference proteome</keyword>
<comment type="caution">
    <text evidence="1">The sequence shown here is derived from an EMBL/GenBank/DDBJ whole genome shotgun (WGS) entry which is preliminary data.</text>
</comment>
<dbReference type="EMBL" id="CM023486">
    <property type="protein sequence ID" value="KAH6928997.1"/>
    <property type="molecule type" value="Genomic_DNA"/>
</dbReference>